<reference evidence="2" key="1">
    <citation type="submission" date="2020-02" db="EMBL/GenBank/DDBJ databases">
        <authorList>
            <person name="Meier V. D."/>
        </authorList>
    </citation>
    <scope>NUCLEOTIDE SEQUENCE</scope>
    <source>
        <strain evidence="2">AVDCRST_MAG37</strain>
    </source>
</reference>
<sequence length="118" mass="13785">DDRRGDERRPVSLRLLRRQHREDPPVPPRVWLHEEHALQEPPQPKASRHRRRPLASALRCVGRDLQGARPRWRLRGRLPAGSRLRQHPRPPLQALSAGVGDGNFRGYIASKRRYFYGL</sequence>
<feature type="non-terminal residue" evidence="2">
    <location>
        <position position="118"/>
    </location>
</feature>
<gene>
    <name evidence="2" type="ORF">AVDCRST_MAG37-2392</name>
</gene>
<feature type="non-terminal residue" evidence="2">
    <location>
        <position position="1"/>
    </location>
</feature>
<dbReference type="EMBL" id="CADCVD010000119">
    <property type="protein sequence ID" value="CAA9451566.1"/>
    <property type="molecule type" value="Genomic_DNA"/>
</dbReference>
<feature type="region of interest" description="Disordered" evidence="1">
    <location>
        <begin position="77"/>
        <end position="97"/>
    </location>
</feature>
<name>A0A6J4QQ09_9ACTN</name>
<proteinExistence type="predicted"/>
<feature type="compositionally biased region" description="Basic and acidic residues" evidence="1">
    <location>
        <begin position="1"/>
        <end position="10"/>
    </location>
</feature>
<feature type="region of interest" description="Disordered" evidence="1">
    <location>
        <begin position="35"/>
        <end position="54"/>
    </location>
</feature>
<protein>
    <submittedName>
        <fullName evidence="2">Uncharacterized protein</fullName>
    </submittedName>
</protein>
<dbReference type="AlphaFoldDB" id="A0A6J4QQ09"/>
<accession>A0A6J4QQ09</accession>
<evidence type="ECO:0000313" key="2">
    <source>
        <dbReference type="EMBL" id="CAA9451566.1"/>
    </source>
</evidence>
<feature type="region of interest" description="Disordered" evidence="1">
    <location>
        <begin position="1"/>
        <end position="28"/>
    </location>
</feature>
<evidence type="ECO:0000256" key="1">
    <source>
        <dbReference type="SAM" id="MobiDB-lite"/>
    </source>
</evidence>
<organism evidence="2">
    <name type="scientific">uncultured Rubrobacteraceae bacterium</name>
    <dbReference type="NCBI Taxonomy" id="349277"/>
    <lineage>
        <taxon>Bacteria</taxon>
        <taxon>Bacillati</taxon>
        <taxon>Actinomycetota</taxon>
        <taxon>Rubrobacteria</taxon>
        <taxon>Rubrobacterales</taxon>
        <taxon>Rubrobacteraceae</taxon>
        <taxon>environmental samples</taxon>
    </lineage>
</organism>